<sequence>MAISQDDSRVTFKSTDGGREEFFIFADPDMVLKWRKDKTIPLVDVVQCFDVFEVYNGGKEGIAGHPSNQKLENTFGTTNDMEIIQQILQNGTIHHAHKAHERPTLKGHRAVINESRGRGASTTNNTAGIHQ</sequence>
<comment type="caution">
    <text evidence="1">The sequence shown here is derived from an EMBL/GenBank/DDBJ whole genome shotgun (WGS) entry which is preliminary data.</text>
</comment>
<organism evidence="1 2">
    <name type="scientific">Cetraspora pellucida</name>
    <dbReference type="NCBI Taxonomy" id="1433469"/>
    <lineage>
        <taxon>Eukaryota</taxon>
        <taxon>Fungi</taxon>
        <taxon>Fungi incertae sedis</taxon>
        <taxon>Mucoromycota</taxon>
        <taxon>Glomeromycotina</taxon>
        <taxon>Glomeromycetes</taxon>
        <taxon>Diversisporales</taxon>
        <taxon>Gigasporaceae</taxon>
        <taxon>Cetraspora</taxon>
    </lineage>
</organism>
<protein>
    <submittedName>
        <fullName evidence="1">7783_t:CDS:1</fullName>
    </submittedName>
</protein>
<dbReference type="EMBL" id="CAJVPW010000227">
    <property type="protein sequence ID" value="CAG8447237.1"/>
    <property type="molecule type" value="Genomic_DNA"/>
</dbReference>
<keyword evidence="2" id="KW-1185">Reference proteome</keyword>
<name>A0ACA9K239_9GLOM</name>
<evidence type="ECO:0000313" key="1">
    <source>
        <dbReference type="EMBL" id="CAG8447237.1"/>
    </source>
</evidence>
<dbReference type="Proteomes" id="UP000789366">
    <property type="component" value="Unassembled WGS sequence"/>
</dbReference>
<evidence type="ECO:0000313" key="2">
    <source>
        <dbReference type="Proteomes" id="UP000789366"/>
    </source>
</evidence>
<accession>A0ACA9K239</accession>
<proteinExistence type="predicted"/>
<gene>
    <name evidence="1" type="ORF">SPELUC_LOCUS584</name>
</gene>
<reference evidence="1" key="1">
    <citation type="submission" date="2021-06" db="EMBL/GenBank/DDBJ databases">
        <authorList>
            <person name="Kallberg Y."/>
            <person name="Tangrot J."/>
            <person name="Rosling A."/>
        </authorList>
    </citation>
    <scope>NUCLEOTIDE SEQUENCE</scope>
    <source>
        <strain evidence="1">28 12/20/2015</strain>
    </source>
</reference>